<evidence type="ECO:0000313" key="2">
    <source>
        <dbReference type="EMBL" id="KAJ7348280.1"/>
    </source>
</evidence>
<feature type="region of interest" description="Disordered" evidence="1">
    <location>
        <begin position="1"/>
        <end position="238"/>
    </location>
</feature>
<name>A0AAD7ERD3_9AGAR</name>
<protein>
    <submittedName>
        <fullName evidence="2">Uncharacterized protein</fullName>
    </submittedName>
</protein>
<comment type="caution">
    <text evidence="2">The sequence shown here is derived from an EMBL/GenBank/DDBJ whole genome shotgun (WGS) entry which is preliminary data.</text>
</comment>
<feature type="compositionally biased region" description="Basic and acidic residues" evidence="1">
    <location>
        <begin position="213"/>
        <end position="224"/>
    </location>
</feature>
<evidence type="ECO:0000256" key="1">
    <source>
        <dbReference type="SAM" id="MobiDB-lite"/>
    </source>
</evidence>
<dbReference type="EMBL" id="JARIHO010000017">
    <property type="protein sequence ID" value="KAJ7348280.1"/>
    <property type="molecule type" value="Genomic_DNA"/>
</dbReference>
<keyword evidence="3" id="KW-1185">Reference proteome</keyword>
<gene>
    <name evidence="2" type="ORF">DFH08DRAFT_865666</name>
</gene>
<evidence type="ECO:0000313" key="3">
    <source>
        <dbReference type="Proteomes" id="UP001218218"/>
    </source>
</evidence>
<feature type="compositionally biased region" description="Polar residues" evidence="1">
    <location>
        <begin position="106"/>
        <end position="130"/>
    </location>
</feature>
<feature type="compositionally biased region" description="Low complexity" evidence="1">
    <location>
        <begin position="33"/>
        <end position="46"/>
    </location>
</feature>
<feature type="compositionally biased region" description="Polar residues" evidence="1">
    <location>
        <begin position="9"/>
        <end position="20"/>
    </location>
</feature>
<reference evidence="2" key="1">
    <citation type="submission" date="2023-03" db="EMBL/GenBank/DDBJ databases">
        <title>Massive genome expansion in bonnet fungi (Mycena s.s.) driven by repeated elements and novel gene families across ecological guilds.</title>
        <authorList>
            <consortium name="Lawrence Berkeley National Laboratory"/>
            <person name="Harder C.B."/>
            <person name="Miyauchi S."/>
            <person name="Viragh M."/>
            <person name="Kuo A."/>
            <person name="Thoen E."/>
            <person name="Andreopoulos B."/>
            <person name="Lu D."/>
            <person name="Skrede I."/>
            <person name="Drula E."/>
            <person name="Henrissat B."/>
            <person name="Morin E."/>
            <person name="Kohler A."/>
            <person name="Barry K."/>
            <person name="LaButti K."/>
            <person name="Morin E."/>
            <person name="Salamov A."/>
            <person name="Lipzen A."/>
            <person name="Mereny Z."/>
            <person name="Hegedus B."/>
            <person name="Baldrian P."/>
            <person name="Stursova M."/>
            <person name="Weitz H."/>
            <person name="Taylor A."/>
            <person name="Grigoriev I.V."/>
            <person name="Nagy L.G."/>
            <person name="Martin F."/>
            <person name="Kauserud H."/>
        </authorList>
    </citation>
    <scope>NUCLEOTIDE SEQUENCE</scope>
    <source>
        <strain evidence="2">CBHHK002</strain>
    </source>
</reference>
<dbReference type="AlphaFoldDB" id="A0AAD7ERD3"/>
<dbReference type="Proteomes" id="UP001218218">
    <property type="component" value="Unassembled WGS sequence"/>
</dbReference>
<organism evidence="2 3">
    <name type="scientific">Mycena albidolilacea</name>
    <dbReference type="NCBI Taxonomy" id="1033008"/>
    <lineage>
        <taxon>Eukaryota</taxon>
        <taxon>Fungi</taxon>
        <taxon>Dikarya</taxon>
        <taxon>Basidiomycota</taxon>
        <taxon>Agaricomycotina</taxon>
        <taxon>Agaricomycetes</taxon>
        <taxon>Agaricomycetidae</taxon>
        <taxon>Agaricales</taxon>
        <taxon>Marasmiineae</taxon>
        <taxon>Mycenaceae</taxon>
        <taxon>Mycena</taxon>
    </lineage>
</organism>
<sequence>MPAPRPTQDFDTMTTRSGASKRSWRSADTAPRASTSSVASSSSAKSESLRVTGILSALAPVHQPRRQTSPAPTHESRRRDSLSPAAERRRATSPAPTHESWRGHSPTPTVESRQHLSVRTASPTIFSPRTSHFPASPRNDWNNRDAQPLSVPSPRRPHYVKASPKWNATFTNPTPIPTSPVARSPRPHDSPSISRLQVPSRDSSRAPSPAPEVQKDEQTHRKEQGWSGEWSGAQGMDDVVRSLRRLRVK</sequence>
<feature type="compositionally biased region" description="Basic and acidic residues" evidence="1">
    <location>
        <begin position="74"/>
        <end position="90"/>
    </location>
</feature>
<accession>A0AAD7ERD3</accession>
<proteinExistence type="predicted"/>